<keyword evidence="4" id="KW-0479">Metal-binding</keyword>
<protein>
    <recommendedName>
        <fullName evidence="10">E3 ubiquitin-protein ligase Topors</fullName>
        <ecNumber evidence="2">2.3.2.27</ecNumber>
    </recommendedName>
    <alternativeName>
        <fullName evidence="11">RING-type E3 ubiquitin transferase Topors</fullName>
    </alternativeName>
    <alternativeName>
        <fullName evidence="13">SUMO1-protein E3 ligase Topors</fullName>
    </alternativeName>
    <alternativeName>
        <fullName evidence="12">Topoisomerase I-binding RING finger protein</fullName>
    </alternativeName>
    <alternativeName>
        <fullName evidence="14">Topoisomerase I-binding arginine/serine-rich protein</fullName>
    </alternativeName>
    <alternativeName>
        <fullName evidence="15">Tumor suppressor p53-binding protein 3</fullName>
    </alternativeName>
</protein>
<evidence type="ECO:0000256" key="12">
    <source>
        <dbReference type="ARBA" id="ARBA00076940"/>
    </source>
</evidence>
<evidence type="ECO:0000256" key="2">
    <source>
        <dbReference type="ARBA" id="ARBA00012483"/>
    </source>
</evidence>
<keyword evidence="8" id="KW-0805">Transcription regulation</keyword>
<feature type="compositionally biased region" description="Basic residues" evidence="17">
    <location>
        <begin position="703"/>
        <end position="713"/>
    </location>
</feature>
<keyword evidence="20" id="KW-1185">Reference proteome</keyword>
<comment type="catalytic activity">
    <reaction evidence="1">
        <text>S-ubiquitinyl-[E2 ubiquitin-conjugating enzyme]-L-cysteine + [acceptor protein]-L-lysine = [E2 ubiquitin-conjugating enzyme]-L-cysteine + N(6)-ubiquitinyl-[acceptor protein]-L-lysine.</text>
        <dbReference type="EC" id="2.3.2.27"/>
    </reaction>
</comment>
<evidence type="ECO:0000256" key="15">
    <source>
        <dbReference type="ARBA" id="ARBA00082108"/>
    </source>
</evidence>
<dbReference type="SUPFAM" id="SSF57850">
    <property type="entry name" value="RING/U-box"/>
    <property type="match status" value="1"/>
</dbReference>
<dbReference type="EC" id="2.3.2.27" evidence="2"/>
<proteinExistence type="predicted"/>
<keyword evidence="5 16" id="KW-0863">Zinc-finger</keyword>
<feature type="region of interest" description="Disordered" evidence="17">
    <location>
        <begin position="335"/>
        <end position="585"/>
    </location>
</feature>
<keyword evidence="3" id="KW-0808">Transferase</keyword>
<feature type="compositionally biased region" description="Polar residues" evidence="17">
    <location>
        <begin position="125"/>
        <end position="139"/>
    </location>
</feature>
<dbReference type="CDD" id="cd16574">
    <property type="entry name" value="RING-HC_Topors"/>
    <property type="match status" value="1"/>
</dbReference>
<feature type="region of interest" description="Disordered" evidence="17">
    <location>
        <begin position="615"/>
        <end position="753"/>
    </location>
</feature>
<name>A0A9Q1HYS8_CONCO</name>
<evidence type="ECO:0000313" key="19">
    <source>
        <dbReference type="EMBL" id="KAJ8269636.1"/>
    </source>
</evidence>
<evidence type="ECO:0000313" key="20">
    <source>
        <dbReference type="Proteomes" id="UP001152803"/>
    </source>
</evidence>
<feature type="compositionally biased region" description="Low complexity" evidence="17">
    <location>
        <begin position="375"/>
        <end position="398"/>
    </location>
</feature>
<dbReference type="PANTHER" id="PTHR46077:SF1">
    <property type="entry name" value="TOP1 BINDING ARGININE_SERINE RICH PROTEIN, E3 UBIQUITIN LIGASE"/>
    <property type="match status" value="1"/>
</dbReference>
<evidence type="ECO:0000256" key="14">
    <source>
        <dbReference type="ARBA" id="ARBA00079184"/>
    </source>
</evidence>
<evidence type="ECO:0000256" key="10">
    <source>
        <dbReference type="ARBA" id="ARBA00071236"/>
    </source>
</evidence>
<evidence type="ECO:0000256" key="8">
    <source>
        <dbReference type="ARBA" id="ARBA00023015"/>
    </source>
</evidence>
<feature type="compositionally biased region" description="Basic and acidic residues" evidence="17">
    <location>
        <begin position="503"/>
        <end position="523"/>
    </location>
</feature>
<keyword evidence="7" id="KW-0862">Zinc</keyword>
<evidence type="ECO:0000256" key="16">
    <source>
        <dbReference type="PROSITE-ProRule" id="PRU00175"/>
    </source>
</evidence>
<organism evidence="19 20">
    <name type="scientific">Conger conger</name>
    <name type="common">Conger eel</name>
    <name type="synonym">Muraena conger</name>
    <dbReference type="NCBI Taxonomy" id="82655"/>
    <lineage>
        <taxon>Eukaryota</taxon>
        <taxon>Metazoa</taxon>
        <taxon>Chordata</taxon>
        <taxon>Craniata</taxon>
        <taxon>Vertebrata</taxon>
        <taxon>Euteleostomi</taxon>
        <taxon>Actinopterygii</taxon>
        <taxon>Neopterygii</taxon>
        <taxon>Teleostei</taxon>
        <taxon>Anguilliformes</taxon>
        <taxon>Congridae</taxon>
        <taxon>Conger</taxon>
    </lineage>
</organism>
<dbReference type="GO" id="GO:0032391">
    <property type="term" value="C:photoreceptor connecting cilium"/>
    <property type="evidence" value="ECO:0007669"/>
    <property type="project" value="UniProtKB-ARBA"/>
</dbReference>
<dbReference type="InterPro" id="IPR058746">
    <property type="entry name" value="Znf_RING-type_Topors"/>
</dbReference>
<dbReference type="GO" id="GO:0008630">
    <property type="term" value="P:intrinsic apoptotic signaling pathway in response to DNA damage"/>
    <property type="evidence" value="ECO:0007669"/>
    <property type="project" value="UniProtKB-ARBA"/>
</dbReference>
<evidence type="ECO:0000256" key="7">
    <source>
        <dbReference type="ARBA" id="ARBA00022833"/>
    </source>
</evidence>
<feature type="domain" description="RING-type" evidence="18">
    <location>
        <begin position="47"/>
        <end position="86"/>
    </location>
</feature>
<feature type="compositionally biased region" description="Low complexity" evidence="17">
    <location>
        <begin position="683"/>
        <end position="693"/>
    </location>
</feature>
<feature type="compositionally biased region" description="Low complexity" evidence="17">
    <location>
        <begin position="433"/>
        <end position="449"/>
    </location>
</feature>
<dbReference type="Pfam" id="PF13923">
    <property type="entry name" value="zf-C3HC4_2"/>
    <property type="match status" value="1"/>
</dbReference>
<evidence type="ECO:0000256" key="13">
    <source>
        <dbReference type="ARBA" id="ARBA00079040"/>
    </source>
</evidence>
<feature type="compositionally biased region" description="Basic residues" evidence="17">
    <location>
        <begin position="656"/>
        <end position="671"/>
    </location>
</feature>
<dbReference type="EMBL" id="JAFJMO010000008">
    <property type="protein sequence ID" value="KAJ8269636.1"/>
    <property type="molecule type" value="Genomic_DNA"/>
</dbReference>
<dbReference type="SMART" id="SM00184">
    <property type="entry name" value="RING"/>
    <property type="match status" value="1"/>
</dbReference>
<feature type="compositionally biased region" description="Low complexity" evidence="17">
    <location>
        <begin position="646"/>
        <end position="655"/>
    </location>
</feature>
<evidence type="ECO:0000259" key="18">
    <source>
        <dbReference type="PROSITE" id="PS50089"/>
    </source>
</evidence>
<evidence type="ECO:0000256" key="9">
    <source>
        <dbReference type="ARBA" id="ARBA00023163"/>
    </source>
</evidence>
<dbReference type="GO" id="GO:0008270">
    <property type="term" value="F:zinc ion binding"/>
    <property type="evidence" value="ECO:0007669"/>
    <property type="project" value="UniProtKB-KW"/>
</dbReference>
<dbReference type="GO" id="GO:0006513">
    <property type="term" value="P:protein monoubiquitination"/>
    <property type="evidence" value="ECO:0007669"/>
    <property type="project" value="TreeGrafter"/>
</dbReference>
<evidence type="ECO:0000256" key="11">
    <source>
        <dbReference type="ARBA" id="ARBA00076856"/>
    </source>
</evidence>
<dbReference type="PROSITE" id="PS00518">
    <property type="entry name" value="ZF_RING_1"/>
    <property type="match status" value="1"/>
</dbReference>
<evidence type="ECO:0000256" key="17">
    <source>
        <dbReference type="SAM" id="MobiDB-lite"/>
    </source>
</evidence>
<evidence type="ECO:0000256" key="5">
    <source>
        <dbReference type="ARBA" id="ARBA00022771"/>
    </source>
</evidence>
<keyword evidence="6" id="KW-0833">Ubl conjugation pathway</keyword>
<feature type="compositionally biased region" description="Basic residues" evidence="17">
    <location>
        <begin position="626"/>
        <end position="645"/>
    </location>
</feature>
<dbReference type="FunFam" id="3.30.40.10:FF:000136">
    <property type="entry name" value="E3 ubiquitin-protein ligase Topors"/>
    <property type="match status" value="1"/>
</dbReference>
<accession>A0A9Q1HYS8</accession>
<dbReference type="InterPro" id="IPR058745">
    <property type="entry name" value="PWI_Topors"/>
</dbReference>
<dbReference type="Gene3D" id="3.30.40.10">
    <property type="entry name" value="Zinc/RING finger domain, C3HC4 (zinc finger)"/>
    <property type="match status" value="1"/>
</dbReference>
<dbReference type="OrthoDB" id="365379at2759"/>
<evidence type="ECO:0000256" key="6">
    <source>
        <dbReference type="ARBA" id="ARBA00022786"/>
    </source>
</evidence>
<comment type="caution">
    <text evidence="19">The sequence shown here is derived from an EMBL/GenBank/DDBJ whole genome shotgun (WGS) entry which is preliminary data.</text>
</comment>
<dbReference type="Pfam" id="PF26084">
    <property type="entry name" value="PWI_Topors"/>
    <property type="match status" value="1"/>
</dbReference>
<dbReference type="GO" id="GO:0061630">
    <property type="term" value="F:ubiquitin protein ligase activity"/>
    <property type="evidence" value="ECO:0007669"/>
    <property type="project" value="UniProtKB-EC"/>
</dbReference>
<feature type="region of interest" description="Disordered" evidence="17">
    <location>
        <begin position="112"/>
        <end position="153"/>
    </location>
</feature>
<dbReference type="InterPro" id="IPR017907">
    <property type="entry name" value="Znf_RING_CS"/>
</dbReference>
<feature type="compositionally biased region" description="Basic and acidic residues" evidence="17">
    <location>
        <begin position="559"/>
        <end position="576"/>
    </location>
</feature>
<feature type="compositionally biased region" description="Basic residues" evidence="17">
    <location>
        <begin position="731"/>
        <end position="748"/>
    </location>
</feature>
<dbReference type="GO" id="GO:0000209">
    <property type="term" value="P:protein polyubiquitination"/>
    <property type="evidence" value="ECO:0007669"/>
    <property type="project" value="TreeGrafter"/>
</dbReference>
<reference evidence="19" key="1">
    <citation type="journal article" date="2023" name="Science">
        <title>Genome structures resolve the early diversification of teleost fishes.</title>
        <authorList>
            <person name="Parey E."/>
            <person name="Louis A."/>
            <person name="Montfort J."/>
            <person name="Bouchez O."/>
            <person name="Roques C."/>
            <person name="Iampietro C."/>
            <person name="Lluch J."/>
            <person name="Castinel A."/>
            <person name="Donnadieu C."/>
            <person name="Desvignes T."/>
            <person name="Floi Bucao C."/>
            <person name="Jouanno E."/>
            <person name="Wen M."/>
            <person name="Mejri S."/>
            <person name="Dirks R."/>
            <person name="Jansen H."/>
            <person name="Henkel C."/>
            <person name="Chen W.J."/>
            <person name="Zahm M."/>
            <person name="Cabau C."/>
            <person name="Klopp C."/>
            <person name="Thompson A.W."/>
            <person name="Robinson-Rechavi M."/>
            <person name="Braasch I."/>
            <person name="Lecointre G."/>
            <person name="Bobe J."/>
            <person name="Postlethwait J.H."/>
            <person name="Berthelot C."/>
            <person name="Roest Crollius H."/>
            <person name="Guiguen Y."/>
        </authorList>
    </citation>
    <scope>NUCLEOTIDE SEQUENCE</scope>
    <source>
        <strain evidence="19">Concon-B</strain>
    </source>
</reference>
<gene>
    <name evidence="19" type="ORF">COCON_G00122430</name>
</gene>
<dbReference type="InterPro" id="IPR013083">
    <property type="entry name" value="Znf_RING/FYVE/PHD"/>
</dbReference>
<keyword evidence="9" id="KW-0804">Transcription</keyword>
<evidence type="ECO:0000256" key="1">
    <source>
        <dbReference type="ARBA" id="ARBA00000900"/>
    </source>
</evidence>
<evidence type="ECO:0000256" key="4">
    <source>
        <dbReference type="ARBA" id="ARBA00022723"/>
    </source>
</evidence>
<evidence type="ECO:0000256" key="3">
    <source>
        <dbReference type="ARBA" id="ARBA00022679"/>
    </source>
</evidence>
<dbReference type="Proteomes" id="UP001152803">
    <property type="component" value="Unassembled WGS sequence"/>
</dbReference>
<dbReference type="PROSITE" id="PS50089">
    <property type="entry name" value="ZF_RING_2"/>
    <property type="match status" value="1"/>
</dbReference>
<dbReference type="AlphaFoldDB" id="A0A9Q1HYS8"/>
<feature type="compositionally biased region" description="Polar residues" evidence="17">
    <location>
        <begin position="530"/>
        <end position="543"/>
    </location>
</feature>
<sequence length="899" mass="100067">MHFMPLFFCRLVQKMAPTKMKLRMRKKDGSSKALQSMSAEASPDSKCPICLDRFNNMAYLDRCLHKFCFRCIHEWSKNKAECPLCKQPFNSIFHTIKAENDFKEFVLRTSENGSFSSPGALRLRYSTTQTRESRQSPGRTSPPPDNGVIFEGLTGSAPLQQDRGIHRMMMRLATRRRAQSKGRMVRHLREQEMVRFRRALYRTGVRVRSVRDGGRHRDISAAFYQRNPACLHRLVPWLKRELTVLYGTHGSLVNIVQHIIMSWITRYDMDQQAIQEELRPFLLARTDHFLHELISFARSPFNMEAYDQHAVYDCPAPSSLEGSSSDSSVIAISEDEEAEAELARRPVSATGSGLSQAPWDDETPGPSYSTAEQTLSPSLSLSESESESGRSAGRGAEAQQGTLPMAERTPELVQLSSDSEESAPEETPKDPEPLQLLRFPSLSPPSSAGSPPPKRKSPCVQGEGMSDESAQPADEGPFATEAHGGDCYADGDAALVPTVGSCWRDECDPKKDHGSHGRQERSGDAALSCSLRSPTISVHSDSPLSRERVRSRSGSKDLLSSRDRARERRREKDAGQPRRGHTNAAFSYHWESYSHYSRGSGTGGVLYTQSRAFRSRLYTSPDRSSRSRSRSPRPTRHRGRRRSRSRSSSSSCSGPRRARHDKPGGKRKYKTRHLEETAKGRAQKALAVSAAAALKERRGNGERRRRKSRKKSRSPSVEIVYEGRATGDARKHPKKRRKHKKRSRRRKSRELPECRSPTVITIDSDSTVDISDLVVDVSGQTVDAAEHTCPVGSENEVSATIGPLSDANLLESILQDLQQHILPVDQDSTASVSNTEAAAAELSLDSDKCNMLHGENKHYALSSDDEASGASPVITIESHFIEPMGLEEAPDTNAVCRSD</sequence>
<dbReference type="InterPro" id="IPR001841">
    <property type="entry name" value="Znf_RING"/>
</dbReference>
<dbReference type="PANTHER" id="PTHR46077">
    <property type="entry name" value="E3 UBIQUITIN-PROTEIN LIGASE TOPORS"/>
    <property type="match status" value="1"/>
</dbReference>